<dbReference type="Proteomes" id="UP000067203">
    <property type="component" value="Chromosome"/>
</dbReference>
<organism evidence="1 2">
    <name type="scientific">Apilactobacillus kunkeei</name>
    <dbReference type="NCBI Taxonomy" id="148814"/>
    <lineage>
        <taxon>Bacteria</taxon>
        <taxon>Bacillati</taxon>
        <taxon>Bacillota</taxon>
        <taxon>Bacilli</taxon>
        <taxon>Lactobacillales</taxon>
        <taxon>Lactobacillaceae</taxon>
        <taxon>Apilactobacillus</taxon>
    </lineage>
</organism>
<proteinExistence type="predicted"/>
<name>A0AAC8WAL8_9LACO</name>
<dbReference type="RefSeq" id="WP_034532551.1">
    <property type="nucleotide sequence ID" value="NZ_BAABVX010000009.1"/>
</dbReference>
<dbReference type="KEGG" id="lku:APS55_00480"/>
<evidence type="ECO:0000313" key="2">
    <source>
        <dbReference type="Proteomes" id="UP000067203"/>
    </source>
</evidence>
<accession>A0AAC8WAL8</accession>
<evidence type="ECO:0000313" key="1">
    <source>
        <dbReference type="EMBL" id="ALJ30804.1"/>
    </source>
</evidence>
<gene>
    <name evidence="1" type="ORF">APS55_00480</name>
</gene>
<reference evidence="2" key="1">
    <citation type="submission" date="2015-10" db="EMBL/GenBank/DDBJ databases">
        <title>Bioinformatic analysis of the first complete genome sequence of Lactobacillus kunkeei strain MP2, an Apis mellifera gut isolate.</title>
        <authorList>
            <person name="Asenjo F."/>
            <person name="Olmos A."/>
            <person name="Henriquez-Piskulich P."/>
            <person name="Aldea P."/>
            <person name="Ugalde J.A."/>
            <person name="Trombert A.N."/>
        </authorList>
    </citation>
    <scope>NUCLEOTIDE SEQUENCE [LARGE SCALE GENOMIC DNA]</scope>
    <source>
        <strain evidence="2">MP2</strain>
    </source>
</reference>
<reference evidence="1 2" key="2">
    <citation type="journal article" date="2016" name="PeerJ">
        <title>Genome sequencing and analysis of the first complete genome of Lactobacillus kunkeei strain MP2, an Apis mellifera gut isolate.</title>
        <authorList>
            <person name="Asenjo F."/>
            <person name="Olmos A."/>
            <person name="Henriquez-Piskulich P."/>
            <person name="Polanco V."/>
            <person name="Aldea P."/>
            <person name="Ugalde J.A."/>
            <person name="Trombert A.N."/>
        </authorList>
    </citation>
    <scope>NUCLEOTIDE SEQUENCE [LARGE SCALE GENOMIC DNA]</scope>
    <source>
        <strain evidence="1 2">MP2</strain>
    </source>
</reference>
<protein>
    <submittedName>
        <fullName evidence="1">Uncharacterized protein</fullName>
    </submittedName>
</protein>
<sequence>MKSNYYKPVYDLIADKNPIRMCFVWKKINKDEETIQSIDTKVVFTFNVETNEINENVKHMLSDPIHLSVNSLTDSVSYNKLANKLIRFAKNNSIPELDLENIRLKFYLCDLIKGTDEYGNPFISISAIFREFIS</sequence>
<dbReference type="EMBL" id="CP012920">
    <property type="protein sequence ID" value="ALJ30804.1"/>
    <property type="molecule type" value="Genomic_DNA"/>
</dbReference>
<dbReference type="AlphaFoldDB" id="A0AAC8WAL8"/>